<proteinExistence type="predicted"/>
<accession>A0A6M2DAV6</accession>
<dbReference type="EMBL" id="GHWJ01010063">
    <property type="protein sequence ID" value="NOV42800.1"/>
    <property type="molecule type" value="Transcribed_RNA"/>
</dbReference>
<feature type="chain" id="PRO_5026649034" evidence="1">
    <location>
        <begin position="20"/>
        <end position="105"/>
    </location>
</feature>
<organism evidence="2">
    <name type="scientific">Rhipicephalus microplus</name>
    <name type="common">Cattle tick</name>
    <name type="synonym">Boophilus microplus</name>
    <dbReference type="NCBI Taxonomy" id="6941"/>
    <lineage>
        <taxon>Eukaryota</taxon>
        <taxon>Metazoa</taxon>
        <taxon>Ecdysozoa</taxon>
        <taxon>Arthropoda</taxon>
        <taxon>Chelicerata</taxon>
        <taxon>Arachnida</taxon>
        <taxon>Acari</taxon>
        <taxon>Parasitiformes</taxon>
        <taxon>Ixodida</taxon>
        <taxon>Ixodoidea</taxon>
        <taxon>Ixodidae</taxon>
        <taxon>Rhipicephalinae</taxon>
        <taxon>Rhipicephalus</taxon>
        <taxon>Boophilus</taxon>
    </lineage>
</organism>
<keyword evidence="1" id="KW-0732">Signal</keyword>
<feature type="signal peptide" evidence="1">
    <location>
        <begin position="1"/>
        <end position="19"/>
    </location>
</feature>
<evidence type="ECO:0000313" key="2">
    <source>
        <dbReference type="EMBL" id="NOV42800.1"/>
    </source>
</evidence>
<reference evidence="2" key="1">
    <citation type="submission" date="2019-09" db="EMBL/GenBank/DDBJ databases">
        <title>Organ-specific transcriptomic study of the physiology of the cattle tick, Rhipicephalus microplus.</title>
        <authorList>
            <person name="Tirloni L."/>
            <person name="Braz G."/>
            <person name="Gandara A.C.P."/>
            <person name="Sabadin G.A."/>
            <person name="da Silva R.M."/>
            <person name="Guizzo M.G."/>
            <person name="Machado J.A."/>
            <person name="Costa E.P."/>
            <person name="Gomes H.F."/>
            <person name="Moraes J."/>
            <person name="Mota M.B.S."/>
            <person name="Mesquita R.D."/>
            <person name="Alvarenga P.H."/>
            <person name="Alves F."/>
            <person name="Seixas A."/>
            <person name="da Fonseca R.N."/>
            <person name="Fogaca A."/>
            <person name="Logullo C."/>
            <person name="Tanaka A."/>
            <person name="Daffre S."/>
            <person name="Termignoni C."/>
            <person name="Vaz I.S.Jr."/>
            <person name="Oliveira P.L."/>
            <person name="Ribeiro J.M."/>
        </authorList>
    </citation>
    <scope>NUCLEOTIDE SEQUENCE</scope>
    <source>
        <strain evidence="2">Porto Alegre</strain>
    </source>
</reference>
<name>A0A6M2DAV6_RHIMP</name>
<evidence type="ECO:0000256" key="1">
    <source>
        <dbReference type="SAM" id="SignalP"/>
    </source>
</evidence>
<sequence>MSSAFFLSFFYSFSCGAHSKNQSLSQKPQSTQRIWCAINDTFFSKEFLEDTSVAPWRFEEGFFCLSFSTPSFLRSAFSVFLGNTKPSARSKHLSSLFMCSPPASC</sequence>
<protein>
    <submittedName>
        <fullName evidence="2">Putative secreted protein</fullName>
    </submittedName>
</protein>
<dbReference type="AlphaFoldDB" id="A0A6M2DAV6"/>